<name>A0A0A2ML37_9FLAO</name>
<dbReference type="EMBL" id="JRLY01000005">
    <property type="protein sequence ID" value="KGO93367.1"/>
    <property type="molecule type" value="Genomic_DNA"/>
</dbReference>
<dbReference type="PANTHER" id="PTHR12526:SF630">
    <property type="entry name" value="GLYCOSYLTRANSFERASE"/>
    <property type="match status" value="1"/>
</dbReference>
<accession>A0A0A2ML37</accession>
<gene>
    <name evidence="2" type="ORF">Q766_08680</name>
</gene>
<dbReference type="eggNOG" id="COG0438">
    <property type="taxonomic scope" value="Bacteria"/>
</dbReference>
<keyword evidence="3" id="KW-1185">Reference proteome</keyword>
<dbReference type="Gene3D" id="3.40.50.2000">
    <property type="entry name" value="Glycogen Phosphorylase B"/>
    <property type="match status" value="2"/>
</dbReference>
<comment type="caution">
    <text evidence="2">The sequence shown here is derived from an EMBL/GenBank/DDBJ whole genome shotgun (WGS) entry which is preliminary data.</text>
</comment>
<feature type="domain" description="Glycosyl transferase family 1" evidence="1">
    <location>
        <begin position="183"/>
        <end position="323"/>
    </location>
</feature>
<dbReference type="GO" id="GO:0016757">
    <property type="term" value="F:glycosyltransferase activity"/>
    <property type="evidence" value="ECO:0007669"/>
    <property type="project" value="InterPro"/>
</dbReference>
<dbReference type="STRING" id="1121898.GCA_000422725_02089"/>
<dbReference type="CDD" id="cd03801">
    <property type="entry name" value="GT4_PimA-like"/>
    <property type="match status" value="1"/>
</dbReference>
<organism evidence="2 3">
    <name type="scientific">Flavobacterium subsaxonicum WB 4.1-42 = DSM 21790</name>
    <dbReference type="NCBI Taxonomy" id="1121898"/>
    <lineage>
        <taxon>Bacteria</taxon>
        <taxon>Pseudomonadati</taxon>
        <taxon>Bacteroidota</taxon>
        <taxon>Flavobacteriia</taxon>
        <taxon>Flavobacteriales</taxon>
        <taxon>Flavobacteriaceae</taxon>
        <taxon>Flavobacterium</taxon>
    </lineage>
</organism>
<dbReference type="Pfam" id="PF00534">
    <property type="entry name" value="Glycos_transf_1"/>
    <property type="match status" value="1"/>
</dbReference>
<dbReference type="AlphaFoldDB" id="A0A0A2ML37"/>
<evidence type="ECO:0000313" key="3">
    <source>
        <dbReference type="Proteomes" id="UP000030111"/>
    </source>
</evidence>
<evidence type="ECO:0000259" key="1">
    <source>
        <dbReference type="Pfam" id="PF00534"/>
    </source>
</evidence>
<dbReference type="InterPro" id="IPR001296">
    <property type="entry name" value="Glyco_trans_1"/>
</dbReference>
<evidence type="ECO:0000313" key="2">
    <source>
        <dbReference type="EMBL" id="KGO93367.1"/>
    </source>
</evidence>
<reference evidence="2 3" key="1">
    <citation type="submission" date="2013-09" db="EMBL/GenBank/DDBJ databases">
        <authorList>
            <person name="Zeng Z."/>
            <person name="Chen C."/>
        </authorList>
    </citation>
    <scope>NUCLEOTIDE SEQUENCE [LARGE SCALE GENOMIC DNA]</scope>
    <source>
        <strain evidence="2 3">WB 4.1-42</strain>
    </source>
</reference>
<dbReference type="PANTHER" id="PTHR12526">
    <property type="entry name" value="GLYCOSYLTRANSFERASE"/>
    <property type="match status" value="1"/>
</dbReference>
<protein>
    <recommendedName>
        <fullName evidence="1">Glycosyl transferase family 1 domain-containing protein</fullName>
    </recommendedName>
</protein>
<dbReference type="SUPFAM" id="SSF53756">
    <property type="entry name" value="UDP-Glycosyltransferase/glycogen phosphorylase"/>
    <property type="match status" value="1"/>
</dbReference>
<proteinExistence type="predicted"/>
<dbReference type="Proteomes" id="UP000030111">
    <property type="component" value="Unassembled WGS sequence"/>
</dbReference>
<sequence length="361" mass="40808">MGSMPKKRILLYSTQLMETGGIESHVKEFISQVAPLDNVLIDLVVLRANNSLEQKQMLRQYCTRTFLPSGKTIQGKLGFLLFVLGSVFTKYDALYTNGQGESISLIKKMFRFKKWVHHHHTSGDLADQQTWGPSYKVSLSEADTVVACSKKNAKDMQLALKRDVITIPCFSRKIVLDRVKQPKVSSDKVNLGYYGRLIPEKGIDILCRLSNEENLNHIQFHIWGEGQMYPASFFYKYPNIKYHGQFNGQEELKQVLVSIDGYLLLSVHPEGLPISLLEIMSAGIPWMATDKGGISDIACDPVATRVIESLEPYGDLKQKINQFAIDIAAGKIDRENQVALYDTKFSPKVLVKEWLNVLFTN</sequence>
<dbReference type="OrthoDB" id="1522162at2"/>